<evidence type="ECO:0000313" key="4">
    <source>
        <dbReference type="Proteomes" id="UP000610846"/>
    </source>
</evidence>
<evidence type="ECO:0000313" key="3">
    <source>
        <dbReference type="EMBL" id="MBD8077776.1"/>
    </source>
</evidence>
<dbReference type="RefSeq" id="WP_191827336.1">
    <property type="nucleotide sequence ID" value="NZ_JACYHB010000001.1"/>
</dbReference>
<dbReference type="InterPro" id="IPR058807">
    <property type="entry name" value="ScoMcrA_N"/>
</dbReference>
<dbReference type="AlphaFoldDB" id="A0A927G683"/>
<proteinExistence type="predicted"/>
<reference evidence="3" key="1">
    <citation type="journal article" date="2018" name="Curr. Microbiol.">
        <title>Cellulosimicrobium arenosum sp. nov., Isolated from Marine Sediment Sand.</title>
        <authorList>
            <person name="Oh M."/>
            <person name="Kim J.H."/>
            <person name="Yoon J.H."/>
            <person name="Schumann P."/>
            <person name="Kim W."/>
        </authorList>
    </citation>
    <scope>NUCLEOTIDE SEQUENCE</scope>
    <source>
        <strain evidence="3">KCTC 49039</strain>
    </source>
</reference>
<evidence type="ECO:0000256" key="1">
    <source>
        <dbReference type="SAM" id="MobiDB-lite"/>
    </source>
</evidence>
<feature type="region of interest" description="Disordered" evidence="1">
    <location>
        <begin position="88"/>
        <end position="128"/>
    </location>
</feature>
<protein>
    <recommendedName>
        <fullName evidence="2">ScoMcrA-like N-terminal head domain-containing protein</fullName>
    </recommendedName>
</protein>
<name>A0A927G683_9MICO</name>
<gene>
    <name evidence="3" type="ORF">IF651_01705</name>
</gene>
<dbReference type="Pfam" id="PF26345">
    <property type="entry name" value="ScoMcrA_N"/>
    <property type="match status" value="1"/>
</dbReference>
<feature type="compositionally biased region" description="Low complexity" evidence="1">
    <location>
        <begin position="106"/>
        <end position="120"/>
    </location>
</feature>
<dbReference type="Proteomes" id="UP000610846">
    <property type="component" value="Unassembled WGS sequence"/>
</dbReference>
<dbReference type="EMBL" id="JACYHB010000001">
    <property type="protein sequence ID" value="MBD8077776.1"/>
    <property type="molecule type" value="Genomic_DNA"/>
</dbReference>
<accession>A0A927G683</accession>
<feature type="domain" description="ScoMcrA-like N-terminal head" evidence="2">
    <location>
        <begin position="5"/>
        <end position="89"/>
    </location>
</feature>
<reference evidence="3" key="2">
    <citation type="submission" date="2020-09" db="EMBL/GenBank/DDBJ databases">
        <authorList>
            <person name="Yu Y."/>
        </authorList>
    </citation>
    <scope>NUCLEOTIDE SEQUENCE</scope>
    <source>
        <strain evidence="3">KCTC 49039</strain>
    </source>
</reference>
<organism evidence="3 4">
    <name type="scientific">Cellulosimicrobium arenosum</name>
    <dbReference type="NCBI Taxonomy" id="2708133"/>
    <lineage>
        <taxon>Bacteria</taxon>
        <taxon>Bacillati</taxon>
        <taxon>Actinomycetota</taxon>
        <taxon>Actinomycetes</taxon>
        <taxon>Micrococcales</taxon>
        <taxon>Promicromonosporaceae</taxon>
        <taxon>Cellulosimicrobium</taxon>
    </lineage>
</organism>
<sequence>MATFSAVTRQHILAAIAEYDDRGAQNFLGVYGFTRTVRESLEHEGHEYDARAVLGVAHKFATGRTATADELAGSTVDAVTILRKRGFDATGPVTAPPAPAPRARRAAPSTPRAPRTTAARRTSEPERPAPVCPTCFMTLPATGVCDTCG</sequence>
<comment type="caution">
    <text evidence="3">The sequence shown here is derived from an EMBL/GenBank/DDBJ whole genome shotgun (WGS) entry which is preliminary data.</text>
</comment>
<evidence type="ECO:0000259" key="2">
    <source>
        <dbReference type="Pfam" id="PF26345"/>
    </source>
</evidence>
<keyword evidence="4" id="KW-1185">Reference proteome</keyword>